<dbReference type="GO" id="GO:0035869">
    <property type="term" value="C:ciliary transition zone"/>
    <property type="evidence" value="ECO:0007669"/>
    <property type="project" value="TreeGrafter"/>
</dbReference>
<accession>A0A8B9ZIN7</accession>
<sequence>MSEWERIFLQNLAVPPHSQRRRNIPKESAAFQCVLKYLEGTVVTQVKECSLRLSLFDVTYHHFFGRTWQSSARTPRSAPQQRPRVVFNEVGAGSTAPVAALHRSQQHGHRLQLRFHLLGQDTV</sequence>
<dbReference type="PANTHER" id="PTHR31043:SF3">
    <property type="entry name" value="NEPHROCYSTIN-4"/>
    <property type="match status" value="1"/>
</dbReference>
<proteinExistence type="predicted"/>
<dbReference type="Proteomes" id="UP000694400">
    <property type="component" value="Chromosome 21"/>
</dbReference>
<organism evidence="1 2">
    <name type="scientific">Anas platyrhynchos</name>
    <name type="common">Mallard</name>
    <name type="synonym">Anas boschas</name>
    <dbReference type="NCBI Taxonomy" id="8839"/>
    <lineage>
        <taxon>Eukaryota</taxon>
        <taxon>Metazoa</taxon>
        <taxon>Chordata</taxon>
        <taxon>Craniata</taxon>
        <taxon>Vertebrata</taxon>
        <taxon>Euteleostomi</taxon>
        <taxon>Archelosauria</taxon>
        <taxon>Archosauria</taxon>
        <taxon>Dinosauria</taxon>
        <taxon>Saurischia</taxon>
        <taxon>Theropoda</taxon>
        <taxon>Coelurosauria</taxon>
        <taxon>Aves</taxon>
        <taxon>Neognathae</taxon>
        <taxon>Galloanserae</taxon>
        <taxon>Anseriformes</taxon>
        <taxon>Anatidae</taxon>
        <taxon>Anatinae</taxon>
        <taxon>Anas</taxon>
    </lineage>
</organism>
<dbReference type="PANTHER" id="PTHR31043">
    <property type="entry name" value="NEPHROCYSTIN-4"/>
    <property type="match status" value="1"/>
</dbReference>
<reference evidence="1" key="3">
    <citation type="submission" date="2025-09" db="UniProtKB">
        <authorList>
            <consortium name="Ensembl"/>
        </authorList>
    </citation>
    <scope>IDENTIFICATION</scope>
</reference>
<dbReference type="GO" id="GO:1904491">
    <property type="term" value="P:protein localization to ciliary transition zone"/>
    <property type="evidence" value="ECO:0007669"/>
    <property type="project" value="TreeGrafter"/>
</dbReference>
<dbReference type="Ensembl" id="ENSAPLT00020023065.1">
    <property type="protein sequence ID" value="ENSAPLP00020021374.1"/>
    <property type="gene ID" value="ENSAPLG00020014963.1"/>
</dbReference>
<reference evidence="1" key="2">
    <citation type="submission" date="2025-08" db="UniProtKB">
        <authorList>
            <consortium name="Ensembl"/>
        </authorList>
    </citation>
    <scope>IDENTIFICATION</scope>
</reference>
<dbReference type="AlphaFoldDB" id="A0A8B9ZIN7"/>
<name>A0A8B9ZIN7_ANAPL</name>
<reference evidence="1" key="1">
    <citation type="submission" date="2019-08" db="EMBL/GenBank/DDBJ databases">
        <title>Three high-quality genomes provides insights into domestication of ducks.</title>
        <authorList>
            <person name="Hou Z.C."/>
            <person name="Zhu F."/>
            <person name="Yin Z.T."/>
            <person name="Zhang F."/>
        </authorList>
    </citation>
    <scope>NUCLEOTIDE SEQUENCE [LARGE SCALE GENOMIC DNA]</scope>
</reference>
<protein>
    <submittedName>
        <fullName evidence="1">Uncharacterized protein</fullName>
    </submittedName>
</protein>
<evidence type="ECO:0000313" key="2">
    <source>
        <dbReference type="Proteomes" id="UP000694400"/>
    </source>
</evidence>
<dbReference type="GO" id="GO:0036064">
    <property type="term" value="C:ciliary basal body"/>
    <property type="evidence" value="ECO:0007669"/>
    <property type="project" value="TreeGrafter"/>
</dbReference>
<dbReference type="GO" id="GO:0090090">
    <property type="term" value="P:negative regulation of canonical Wnt signaling pathway"/>
    <property type="evidence" value="ECO:0007669"/>
    <property type="project" value="InterPro"/>
</dbReference>
<dbReference type="InterPro" id="IPR029775">
    <property type="entry name" value="NPHP4"/>
</dbReference>
<dbReference type="GO" id="GO:0097546">
    <property type="term" value="C:ciliary base"/>
    <property type="evidence" value="ECO:0007669"/>
    <property type="project" value="TreeGrafter"/>
</dbReference>
<evidence type="ECO:0000313" key="1">
    <source>
        <dbReference type="Ensembl" id="ENSAPLP00020021374.1"/>
    </source>
</evidence>
<dbReference type="GO" id="GO:0097730">
    <property type="term" value="C:non-motile cilium"/>
    <property type="evidence" value="ECO:0007669"/>
    <property type="project" value="InterPro"/>
</dbReference>